<accession>A0ACC1PBX1</accession>
<protein>
    <submittedName>
        <fullName evidence="1">Uncharacterized protein</fullName>
    </submittedName>
</protein>
<dbReference type="EMBL" id="JAPDGR010000552">
    <property type="protein sequence ID" value="KAJ2989228.1"/>
    <property type="molecule type" value="Genomic_DNA"/>
</dbReference>
<reference evidence="1" key="1">
    <citation type="submission" date="2022-10" db="EMBL/GenBank/DDBJ databases">
        <title>Genome Sequence of Xylaria curta.</title>
        <authorList>
            <person name="Buettner E."/>
        </authorList>
    </citation>
    <scope>NUCLEOTIDE SEQUENCE</scope>
    <source>
        <strain evidence="1">Babe10</strain>
    </source>
</reference>
<proteinExistence type="predicted"/>
<keyword evidence="2" id="KW-1185">Reference proteome</keyword>
<comment type="caution">
    <text evidence="1">The sequence shown here is derived from an EMBL/GenBank/DDBJ whole genome shotgun (WGS) entry which is preliminary data.</text>
</comment>
<sequence>MGPDLGTPQGRLANLTTDVSRLEATFAAEFAQWSQHNFPSTAHYFQSSYAEVIDILGHVAEEGSREDADVRLKPNLKALFGRCVGLLSRSVDYIEKADVSLMPVHKALYSDLLRFSQRRDLNENIRPPAREVWAAGRNDLKSDDEFDAKFEKFRNVDQQPRRTQGSYESYARQSWLLLQEACRALHIPEGEAYPGDDFFNNDPRPTYVEYSLRSKEFLYGRGSRPGILALKSRLGAPLFPQQARAIRLATRKRGAGPSQRVLGPKLPNSGDYLLDIREEPRRVWFEKMAHAKLTGQRIPEWAHKKVVDPFTAGGPPDWE</sequence>
<dbReference type="Proteomes" id="UP001143856">
    <property type="component" value="Unassembled WGS sequence"/>
</dbReference>
<organism evidence="1 2">
    <name type="scientific">Xylaria curta</name>
    <dbReference type="NCBI Taxonomy" id="42375"/>
    <lineage>
        <taxon>Eukaryota</taxon>
        <taxon>Fungi</taxon>
        <taxon>Dikarya</taxon>
        <taxon>Ascomycota</taxon>
        <taxon>Pezizomycotina</taxon>
        <taxon>Sordariomycetes</taxon>
        <taxon>Xylariomycetidae</taxon>
        <taxon>Xylariales</taxon>
        <taxon>Xylariaceae</taxon>
        <taxon>Xylaria</taxon>
    </lineage>
</organism>
<name>A0ACC1PBX1_9PEZI</name>
<evidence type="ECO:0000313" key="1">
    <source>
        <dbReference type="EMBL" id="KAJ2989228.1"/>
    </source>
</evidence>
<gene>
    <name evidence="1" type="ORF">NUW58_g3577</name>
</gene>
<evidence type="ECO:0000313" key="2">
    <source>
        <dbReference type="Proteomes" id="UP001143856"/>
    </source>
</evidence>